<organism evidence="1 2">
    <name type="scientific">Subtercola lobariae</name>
    <dbReference type="NCBI Taxonomy" id="1588641"/>
    <lineage>
        <taxon>Bacteria</taxon>
        <taxon>Bacillati</taxon>
        <taxon>Actinomycetota</taxon>
        <taxon>Actinomycetes</taxon>
        <taxon>Micrococcales</taxon>
        <taxon>Microbacteriaceae</taxon>
        <taxon>Subtercola</taxon>
    </lineage>
</organism>
<sequence>MKRSDAVRRVLADAALQGRRTWANATDLAWEAGVAVPTAYKSIRPLIDIGAVWQRPGGGFTVLDPERVVTVLAADRTFRDAVATTSATEAEALAGSLPAYAVGGTRAAVHHLGGVNTVADPGQGILYIPEGADVSSLTEGTDVIVFTADAKALKAWRAGYTSIAQTYADLFAQPGWQASEFRRALWRKLFDVDDWSRAEALSGD</sequence>
<name>A0A917B2C9_9MICO</name>
<comment type="caution">
    <text evidence="1">The sequence shown here is derived from an EMBL/GenBank/DDBJ whole genome shotgun (WGS) entry which is preliminary data.</text>
</comment>
<accession>A0A917B2C9</accession>
<dbReference type="SUPFAM" id="SSF46785">
    <property type="entry name" value="Winged helix' DNA-binding domain"/>
    <property type="match status" value="1"/>
</dbReference>
<reference evidence="1 2" key="1">
    <citation type="journal article" date="2014" name="Int. J. Syst. Evol. Microbiol.">
        <title>Complete genome sequence of Corynebacterium casei LMG S-19264T (=DSM 44701T), isolated from a smear-ripened cheese.</title>
        <authorList>
            <consortium name="US DOE Joint Genome Institute (JGI-PGF)"/>
            <person name="Walter F."/>
            <person name="Albersmeier A."/>
            <person name="Kalinowski J."/>
            <person name="Ruckert C."/>
        </authorList>
    </citation>
    <scope>NUCLEOTIDE SEQUENCE [LARGE SCALE GENOMIC DNA]</scope>
    <source>
        <strain evidence="1 2">CGMCC 1.12976</strain>
    </source>
</reference>
<dbReference type="RefSeq" id="WP_188673592.1">
    <property type="nucleotide sequence ID" value="NZ_BMGP01000001.1"/>
</dbReference>
<proteinExistence type="predicted"/>
<dbReference type="AlphaFoldDB" id="A0A917B2C9"/>
<gene>
    <name evidence="1" type="ORF">GCM10011399_06600</name>
</gene>
<protein>
    <recommendedName>
        <fullName evidence="3">Transcriptional regulator</fullName>
    </recommendedName>
</protein>
<evidence type="ECO:0008006" key="3">
    <source>
        <dbReference type="Google" id="ProtNLM"/>
    </source>
</evidence>
<evidence type="ECO:0000313" key="1">
    <source>
        <dbReference type="EMBL" id="GGF15479.1"/>
    </source>
</evidence>
<keyword evidence="2" id="KW-1185">Reference proteome</keyword>
<evidence type="ECO:0000313" key="2">
    <source>
        <dbReference type="Proteomes" id="UP000598775"/>
    </source>
</evidence>
<dbReference type="Proteomes" id="UP000598775">
    <property type="component" value="Unassembled WGS sequence"/>
</dbReference>
<dbReference type="InterPro" id="IPR036390">
    <property type="entry name" value="WH_DNA-bd_sf"/>
</dbReference>
<dbReference type="EMBL" id="BMGP01000001">
    <property type="protein sequence ID" value="GGF15479.1"/>
    <property type="molecule type" value="Genomic_DNA"/>
</dbReference>